<protein>
    <submittedName>
        <fullName evidence="1">Uncharacterized protein</fullName>
    </submittedName>
</protein>
<sequence length="249" mass="30254">MLPLTLSSISLTHNKQLDKYNEMARLKTYRWKSSQNHKRGELFGFYFYGKFIRIHEIIDSNDVLILTQQLIEISWDEWLHLNGPKVTKTKQYDLINYPLLESKLSQLKITMDKKVIFKEQIQMIEIPTAKIMKRFINNLNKEVDYDATLWQIIYCLTNYGNNYKIWKRRDKLLLNVGYYQNNTDIFSGKILYDYRNIAEKYGKWNEYIKEKFELVDNKIIKYNGIKKEYHFLDSKLFKWEYYERSLLSI</sequence>
<dbReference type="AlphaFoldDB" id="A0A6C0D1F3"/>
<evidence type="ECO:0000313" key="1">
    <source>
        <dbReference type="EMBL" id="QHT10283.1"/>
    </source>
</evidence>
<dbReference type="EMBL" id="MN739520">
    <property type="protein sequence ID" value="QHT10283.1"/>
    <property type="molecule type" value="Genomic_DNA"/>
</dbReference>
<proteinExistence type="predicted"/>
<accession>A0A6C0D1F3</accession>
<reference evidence="1" key="1">
    <citation type="journal article" date="2020" name="Nature">
        <title>Giant virus diversity and host interactions through global metagenomics.</title>
        <authorList>
            <person name="Schulz F."/>
            <person name="Roux S."/>
            <person name="Paez-Espino D."/>
            <person name="Jungbluth S."/>
            <person name="Walsh D.A."/>
            <person name="Denef V.J."/>
            <person name="McMahon K.D."/>
            <person name="Konstantinidis K.T."/>
            <person name="Eloe-Fadrosh E.A."/>
            <person name="Kyrpides N.C."/>
            <person name="Woyke T."/>
        </authorList>
    </citation>
    <scope>NUCLEOTIDE SEQUENCE</scope>
    <source>
        <strain evidence="1">GVMAG-M-3300023174-107</strain>
    </source>
</reference>
<name>A0A6C0D1F3_9ZZZZ</name>
<organism evidence="1">
    <name type="scientific">viral metagenome</name>
    <dbReference type="NCBI Taxonomy" id="1070528"/>
    <lineage>
        <taxon>unclassified sequences</taxon>
        <taxon>metagenomes</taxon>
        <taxon>organismal metagenomes</taxon>
    </lineage>
</organism>